<feature type="non-terminal residue" evidence="26">
    <location>
        <position position="392"/>
    </location>
</feature>
<evidence type="ECO:0000256" key="20">
    <source>
        <dbReference type="ARBA" id="ARBA00048822"/>
    </source>
</evidence>
<dbReference type="InterPro" id="IPR047177">
    <property type="entry name" value="Pept_M20A"/>
</dbReference>
<dbReference type="GO" id="GO:0006520">
    <property type="term" value="P:amino acid metabolic process"/>
    <property type="evidence" value="ECO:0007669"/>
    <property type="project" value="TreeGrafter"/>
</dbReference>
<dbReference type="SUPFAM" id="SSF53187">
    <property type="entry name" value="Zn-dependent exopeptidases"/>
    <property type="match status" value="1"/>
</dbReference>
<comment type="function">
    <text evidence="7">Secreted enzyme that regulates the endogenous N-fatty acyl amino acid (NAAs) tissue and circulating levels by functioning as a bidirectional NAA synthase/hydrolase. It condenses free fatty acids and free amino acids to generate NAAs and bidirectionally catalyzes the reverse hydrolysis reaction. Some of these NAAs stimulate oxidative metabolism via mitochondrial uncoupling, increasing energy expenditure in a UPC1-independent manner. Thereby, this secreted protein may indirectly regulate whole body energy expenditure. PM20D1 circulates in tight association with both low- and high-density (LDL and HDL,respectively) lipoprotein particles.</text>
</comment>
<evidence type="ECO:0000313" key="27">
    <source>
        <dbReference type="Proteomes" id="UP000271974"/>
    </source>
</evidence>
<evidence type="ECO:0000256" key="8">
    <source>
        <dbReference type="ARBA" id="ARBA00047450"/>
    </source>
</evidence>
<dbReference type="InterPro" id="IPR036264">
    <property type="entry name" value="Bact_exopeptidase_dim_dom"/>
</dbReference>
<protein>
    <submittedName>
        <fullName evidence="26">Uncharacterized protein</fullName>
    </submittedName>
</protein>
<evidence type="ECO:0000256" key="7">
    <source>
        <dbReference type="ARBA" id="ARBA00046147"/>
    </source>
</evidence>
<dbReference type="GO" id="GO:0006508">
    <property type="term" value="P:proteolysis"/>
    <property type="evidence" value="ECO:0007669"/>
    <property type="project" value="UniProtKB-KW"/>
</dbReference>
<comment type="catalytic activity">
    <reaction evidence="22">
        <text>an N-acyl-aromatic L-alpha-amino acid + H2O = an aromatic L-alpha-amino acid + a carboxylate</text>
        <dbReference type="Rhea" id="RHEA:54184"/>
        <dbReference type="ChEBI" id="CHEBI:15377"/>
        <dbReference type="ChEBI" id="CHEBI:29067"/>
        <dbReference type="ChEBI" id="CHEBI:84824"/>
        <dbReference type="ChEBI" id="CHEBI:138093"/>
        <dbReference type="EC" id="3.5.1.114"/>
    </reaction>
    <physiologicalReaction direction="left-to-right" evidence="22">
        <dbReference type="Rhea" id="RHEA:54185"/>
    </physiologicalReaction>
    <physiologicalReaction direction="right-to-left" evidence="22">
        <dbReference type="Rhea" id="RHEA:54186"/>
    </physiologicalReaction>
</comment>
<evidence type="ECO:0000256" key="25">
    <source>
        <dbReference type="ARBA" id="ARBA00049457"/>
    </source>
</evidence>
<comment type="catalytic activity">
    <reaction evidence="23">
        <text>L-phenylalanine + (9Z)-octadecenoate = N-(9Z-octadecenoyl)-L-phenylalanine + H2O</text>
        <dbReference type="Rhea" id="RHEA:51300"/>
        <dbReference type="ChEBI" id="CHEBI:15377"/>
        <dbReference type="ChEBI" id="CHEBI:30823"/>
        <dbReference type="ChEBI" id="CHEBI:58095"/>
        <dbReference type="ChEBI" id="CHEBI:134020"/>
    </reaction>
    <physiologicalReaction direction="left-to-right" evidence="23">
        <dbReference type="Rhea" id="RHEA:51301"/>
    </physiologicalReaction>
    <physiologicalReaction direction="right-to-left" evidence="23">
        <dbReference type="Rhea" id="RHEA:51302"/>
    </physiologicalReaction>
</comment>
<evidence type="ECO:0000256" key="18">
    <source>
        <dbReference type="ARBA" id="ARBA00048597"/>
    </source>
</evidence>
<evidence type="ECO:0000256" key="24">
    <source>
        <dbReference type="ARBA" id="ARBA00049100"/>
    </source>
</evidence>
<keyword evidence="27" id="KW-1185">Reference proteome</keyword>
<evidence type="ECO:0000256" key="9">
    <source>
        <dbReference type="ARBA" id="ARBA00047567"/>
    </source>
</evidence>
<evidence type="ECO:0000256" key="17">
    <source>
        <dbReference type="ARBA" id="ARBA00048579"/>
    </source>
</evidence>
<dbReference type="InterPro" id="IPR001261">
    <property type="entry name" value="ArgE/DapE_CS"/>
</dbReference>
<dbReference type="GO" id="GO:0046872">
    <property type="term" value="F:metal ion binding"/>
    <property type="evidence" value="ECO:0007669"/>
    <property type="project" value="UniProtKB-KW"/>
</dbReference>
<evidence type="ECO:0000313" key="26">
    <source>
        <dbReference type="EMBL" id="RUS75375.1"/>
    </source>
</evidence>
<dbReference type="Gene3D" id="3.40.630.10">
    <property type="entry name" value="Zn peptidases"/>
    <property type="match status" value="1"/>
</dbReference>
<evidence type="ECO:0000256" key="13">
    <source>
        <dbReference type="ARBA" id="ARBA00047879"/>
    </source>
</evidence>
<dbReference type="STRING" id="188477.A0A3S0ZBY7"/>
<evidence type="ECO:0000256" key="1">
    <source>
        <dbReference type="ARBA" id="ARBA00004872"/>
    </source>
</evidence>
<keyword evidence="6" id="KW-0862">Zinc</keyword>
<comment type="catalytic activity">
    <reaction evidence="25">
        <text>N-(9Z-octadecenoyl)-L-lysine + H2O = L-lysine + (9Z)-octadecenoate</text>
        <dbReference type="Rhea" id="RHEA:64192"/>
        <dbReference type="ChEBI" id="CHEBI:15377"/>
        <dbReference type="ChEBI" id="CHEBI:30823"/>
        <dbReference type="ChEBI" id="CHEBI:32551"/>
        <dbReference type="ChEBI" id="CHEBI:149731"/>
    </reaction>
    <physiologicalReaction direction="left-to-right" evidence="25">
        <dbReference type="Rhea" id="RHEA:64193"/>
    </physiologicalReaction>
</comment>
<dbReference type="PROSITE" id="PS00759">
    <property type="entry name" value="ARGE_DAPE_CPG2_2"/>
    <property type="match status" value="1"/>
</dbReference>
<comment type="catalytic activity">
    <reaction evidence="10">
        <text>N-octadecanoyl-L-phenylalanine + H2O = octadecanoate + L-phenylalanine</text>
        <dbReference type="Rhea" id="RHEA:64128"/>
        <dbReference type="ChEBI" id="CHEBI:15377"/>
        <dbReference type="ChEBI" id="CHEBI:25629"/>
        <dbReference type="ChEBI" id="CHEBI:58095"/>
        <dbReference type="ChEBI" id="CHEBI:149700"/>
    </reaction>
    <physiologicalReaction direction="left-to-right" evidence="10">
        <dbReference type="Rhea" id="RHEA:64129"/>
    </physiologicalReaction>
</comment>
<evidence type="ECO:0000256" key="14">
    <source>
        <dbReference type="ARBA" id="ARBA00048145"/>
    </source>
</evidence>
<dbReference type="SUPFAM" id="SSF55031">
    <property type="entry name" value="Bacterial exopeptidase dimerisation domain"/>
    <property type="match status" value="1"/>
</dbReference>
<comment type="catalytic activity">
    <reaction evidence="19">
        <text>N-(9Z-octadecenoyl)-L-glutamine + H2O = L-glutamine + (9Z)-octadecenoate</text>
        <dbReference type="Rhea" id="RHEA:51356"/>
        <dbReference type="ChEBI" id="CHEBI:15377"/>
        <dbReference type="ChEBI" id="CHEBI:30823"/>
        <dbReference type="ChEBI" id="CHEBI:58359"/>
        <dbReference type="ChEBI" id="CHEBI:134033"/>
    </reaction>
    <physiologicalReaction direction="left-to-right" evidence="19">
        <dbReference type="Rhea" id="RHEA:51357"/>
    </physiologicalReaction>
</comment>
<evidence type="ECO:0000256" key="19">
    <source>
        <dbReference type="ARBA" id="ARBA00048729"/>
    </source>
</evidence>
<sequence>MSRQTKMLKALLLSATLLLAVVLIVRTVHLSRRPAQASECKPTDSDFIPLSEERLQRFQNALRFESVSHDSGDSNYEEMFKFGEFIIASFPHIHRLSPLVSWERVNNLSLLYEIRGSEPGLKPYLLMAHIDVVPVSNLDQWDAPPFSGQVKDGFIYGRGTIDDKNNLMGILEATEFMLASNIQPKRSLYISFGHDEETRGNDGAAQVAERLKEKGVTEFEFVVDEGMTVLEDIVDGVAGPVARLEENPHPGMLGSGVETDMFENLVPTVSVAVTLCLVQQTVSMAAGLKREFLSKSPLTNSMIRTVTAVTIFNSGIKLNIVPPKAEATVNHRMHTSQTVQEVLDYDRAVIADPRVKMELVYSMEPHPVSGYGQSDFGYQVSRAVEQWGRAWG</sequence>
<gene>
    <name evidence="26" type="ORF">EGW08_016865</name>
</gene>
<comment type="catalytic activity">
    <reaction evidence="9">
        <text>N-(4Z,7Z,10Z,13Z,16Z,19Z-docosahexaenoyl)-L-phenylalanine + H2O = (4Z,7Z,10Z,13Z,16Z,19Z)-docosahexaenoate + L-phenylalanine</text>
        <dbReference type="Rhea" id="RHEA:64132"/>
        <dbReference type="ChEBI" id="CHEBI:15377"/>
        <dbReference type="ChEBI" id="CHEBI:58095"/>
        <dbReference type="ChEBI" id="CHEBI:77016"/>
        <dbReference type="ChEBI" id="CHEBI:149701"/>
    </reaction>
    <physiologicalReaction direction="left-to-right" evidence="9">
        <dbReference type="Rhea" id="RHEA:64133"/>
    </physiologicalReaction>
</comment>
<name>A0A3S0ZBY7_ELYCH</name>
<proteinExistence type="inferred from homology"/>
<comment type="catalytic activity">
    <reaction evidence="18">
        <text>N-(9Z-octadecenoyl)-L-serine + H2O = L-serine + (9Z)-octadecenoate</text>
        <dbReference type="Rhea" id="RHEA:51352"/>
        <dbReference type="ChEBI" id="CHEBI:15377"/>
        <dbReference type="ChEBI" id="CHEBI:30823"/>
        <dbReference type="ChEBI" id="CHEBI:33384"/>
        <dbReference type="ChEBI" id="CHEBI:134031"/>
    </reaction>
    <physiologicalReaction direction="left-to-right" evidence="18">
        <dbReference type="Rhea" id="RHEA:51353"/>
    </physiologicalReaction>
</comment>
<accession>A0A3S0ZBY7</accession>
<evidence type="ECO:0000256" key="11">
    <source>
        <dbReference type="ARBA" id="ARBA00047866"/>
    </source>
</evidence>
<evidence type="ECO:0000256" key="12">
    <source>
        <dbReference type="ARBA" id="ARBA00047874"/>
    </source>
</evidence>
<evidence type="ECO:0000256" key="6">
    <source>
        <dbReference type="ARBA" id="ARBA00022833"/>
    </source>
</evidence>
<keyword evidence="4" id="KW-0479">Metal-binding</keyword>
<comment type="catalytic activity">
    <reaction evidence="13">
        <text>N-hexadecanoyl-L-phenylalanine + H2O = hexadecanoate + L-phenylalanine</text>
        <dbReference type="Rhea" id="RHEA:64124"/>
        <dbReference type="ChEBI" id="CHEBI:7896"/>
        <dbReference type="ChEBI" id="CHEBI:15377"/>
        <dbReference type="ChEBI" id="CHEBI:58095"/>
        <dbReference type="ChEBI" id="CHEBI:149699"/>
    </reaction>
    <physiologicalReaction direction="left-to-right" evidence="13">
        <dbReference type="Rhea" id="RHEA:64125"/>
    </physiologicalReaction>
</comment>
<comment type="catalytic activity">
    <reaction evidence="14">
        <text>N-(9Z-octadecenoyl)-L-methionine + H2O = (9Z)-octadecenoate + L-methionine</text>
        <dbReference type="Rhea" id="RHEA:64144"/>
        <dbReference type="ChEBI" id="CHEBI:15377"/>
        <dbReference type="ChEBI" id="CHEBI:30823"/>
        <dbReference type="ChEBI" id="CHEBI:57844"/>
        <dbReference type="ChEBI" id="CHEBI:149732"/>
    </reaction>
    <physiologicalReaction direction="left-to-right" evidence="14">
        <dbReference type="Rhea" id="RHEA:64145"/>
    </physiologicalReaction>
</comment>
<dbReference type="GO" id="GO:0008233">
    <property type="term" value="F:peptidase activity"/>
    <property type="evidence" value="ECO:0007669"/>
    <property type="project" value="UniProtKB-KW"/>
</dbReference>
<evidence type="ECO:0000256" key="16">
    <source>
        <dbReference type="ARBA" id="ARBA00048402"/>
    </source>
</evidence>
<keyword evidence="5" id="KW-0378">Hydrolase</keyword>
<dbReference type="EMBL" id="RQTK01000747">
    <property type="protein sequence ID" value="RUS75375.1"/>
    <property type="molecule type" value="Genomic_DNA"/>
</dbReference>
<dbReference type="GO" id="GO:0043604">
    <property type="term" value="P:amide biosynthetic process"/>
    <property type="evidence" value="ECO:0007669"/>
    <property type="project" value="TreeGrafter"/>
</dbReference>
<comment type="catalytic activity">
    <reaction evidence="24">
        <text>N-(5Z,8Z,11Z,14Z-eicosatetraenoyl)-L-serine + H2O = (5Z,8Z,11Z,14Z)-eicosatetraenoate + L-serine</text>
        <dbReference type="Rhea" id="RHEA:64116"/>
        <dbReference type="ChEBI" id="CHEBI:15377"/>
        <dbReference type="ChEBI" id="CHEBI:32395"/>
        <dbReference type="ChEBI" id="CHEBI:33384"/>
        <dbReference type="ChEBI" id="CHEBI:149697"/>
    </reaction>
    <physiologicalReaction direction="left-to-right" evidence="24">
        <dbReference type="Rhea" id="RHEA:64117"/>
    </physiologicalReaction>
    <physiologicalReaction direction="right-to-left" evidence="24">
        <dbReference type="Rhea" id="RHEA:64118"/>
    </physiologicalReaction>
</comment>
<comment type="catalytic activity">
    <reaction evidence="12">
        <text>(5Z,8Z,11Z,14Z)-eicosatetraenoate + L-phenylalanine = N-(5Z,8Z,11Z,14Z-eicosatetraenoyl)-L-phenylalanine + H2O</text>
        <dbReference type="Rhea" id="RHEA:51312"/>
        <dbReference type="ChEBI" id="CHEBI:15377"/>
        <dbReference type="ChEBI" id="CHEBI:32395"/>
        <dbReference type="ChEBI" id="CHEBI:58095"/>
        <dbReference type="ChEBI" id="CHEBI:134022"/>
    </reaction>
    <physiologicalReaction direction="left-to-right" evidence="12">
        <dbReference type="Rhea" id="RHEA:51313"/>
    </physiologicalReaction>
    <physiologicalReaction direction="right-to-left" evidence="12">
        <dbReference type="Rhea" id="RHEA:51314"/>
    </physiologicalReaction>
</comment>
<evidence type="ECO:0000256" key="4">
    <source>
        <dbReference type="ARBA" id="ARBA00022723"/>
    </source>
</evidence>
<comment type="catalytic activity">
    <reaction evidence="8">
        <text>(9Z)-octadecenoate + glycine = N-(9Z-octadecenoyl)glycine + H2O</text>
        <dbReference type="Rhea" id="RHEA:51316"/>
        <dbReference type="ChEBI" id="CHEBI:15377"/>
        <dbReference type="ChEBI" id="CHEBI:30823"/>
        <dbReference type="ChEBI" id="CHEBI:57305"/>
        <dbReference type="ChEBI" id="CHEBI:133992"/>
    </reaction>
    <physiologicalReaction direction="right-to-left" evidence="8">
        <dbReference type="Rhea" id="RHEA:51318"/>
    </physiologicalReaction>
</comment>
<comment type="catalytic activity">
    <reaction evidence="20">
        <text>N-(9Z-octadecenoyl)-L-tryptophan + H2O = L-tryptophan + (9Z)-octadecenoate</text>
        <dbReference type="Rhea" id="RHEA:64176"/>
        <dbReference type="ChEBI" id="CHEBI:15377"/>
        <dbReference type="ChEBI" id="CHEBI:30823"/>
        <dbReference type="ChEBI" id="CHEBI:57912"/>
        <dbReference type="ChEBI" id="CHEBI:149733"/>
    </reaction>
    <physiologicalReaction direction="left-to-right" evidence="20">
        <dbReference type="Rhea" id="RHEA:64177"/>
    </physiologicalReaction>
</comment>
<dbReference type="GO" id="GO:0043605">
    <property type="term" value="P:amide catabolic process"/>
    <property type="evidence" value="ECO:0007669"/>
    <property type="project" value="TreeGrafter"/>
</dbReference>
<dbReference type="PANTHER" id="PTHR45962">
    <property type="entry name" value="N-FATTY-ACYL-AMINO ACID SYNTHASE/HYDROLASE PM20D1"/>
    <property type="match status" value="1"/>
</dbReference>
<dbReference type="FunFam" id="3.40.630.10:FF:000027">
    <property type="entry name" value="N-fatty-acyl-amino acid synthase/hydrolase PM20D1"/>
    <property type="match status" value="1"/>
</dbReference>
<dbReference type="PANTHER" id="PTHR45962:SF1">
    <property type="entry name" value="N-FATTY-ACYL-AMINO ACID SYNTHASE_HYDROLASE PM20D1"/>
    <property type="match status" value="1"/>
</dbReference>
<evidence type="ECO:0000256" key="3">
    <source>
        <dbReference type="ARBA" id="ARBA00022670"/>
    </source>
</evidence>
<evidence type="ECO:0000256" key="22">
    <source>
        <dbReference type="ARBA" id="ARBA00048840"/>
    </source>
</evidence>
<keyword evidence="3" id="KW-0645">Protease</keyword>
<dbReference type="InterPro" id="IPR002933">
    <property type="entry name" value="Peptidase_M20"/>
</dbReference>
<comment type="pathway">
    <text evidence="1">Lipid metabolism; fatty acid metabolism.</text>
</comment>
<comment type="similarity">
    <text evidence="2">Belongs to the peptidase M20A family.</text>
</comment>
<evidence type="ECO:0000256" key="5">
    <source>
        <dbReference type="ARBA" id="ARBA00022801"/>
    </source>
</evidence>
<evidence type="ECO:0000256" key="2">
    <source>
        <dbReference type="ARBA" id="ARBA00006247"/>
    </source>
</evidence>
<evidence type="ECO:0000256" key="21">
    <source>
        <dbReference type="ARBA" id="ARBA00048827"/>
    </source>
</evidence>
<organism evidence="26 27">
    <name type="scientific">Elysia chlorotica</name>
    <name type="common">Eastern emerald elysia</name>
    <name type="synonym">Sea slug</name>
    <dbReference type="NCBI Taxonomy" id="188477"/>
    <lineage>
        <taxon>Eukaryota</taxon>
        <taxon>Metazoa</taxon>
        <taxon>Spiralia</taxon>
        <taxon>Lophotrochozoa</taxon>
        <taxon>Mollusca</taxon>
        <taxon>Gastropoda</taxon>
        <taxon>Heterobranchia</taxon>
        <taxon>Euthyneura</taxon>
        <taxon>Panpulmonata</taxon>
        <taxon>Sacoglossa</taxon>
        <taxon>Placobranchoidea</taxon>
        <taxon>Plakobranchidae</taxon>
        <taxon>Elysia</taxon>
    </lineage>
</organism>
<comment type="catalytic activity">
    <reaction evidence="16">
        <text>N-(5Z,8Z,11Z,14Z)-eicosatetraenoyl-glycine + H2O = (5Z,8Z,11Z,14Z)-eicosatetraenoate + glycine</text>
        <dbReference type="Rhea" id="RHEA:64108"/>
        <dbReference type="ChEBI" id="CHEBI:15377"/>
        <dbReference type="ChEBI" id="CHEBI:32395"/>
        <dbReference type="ChEBI" id="CHEBI:57305"/>
        <dbReference type="ChEBI" id="CHEBI:59002"/>
    </reaction>
    <physiologicalReaction direction="left-to-right" evidence="16">
        <dbReference type="Rhea" id="RHEA:64109"/>
    </physiologicalReaction>
    <physiologicalReaction direction="right-to-left" evidence="16">
        <dbReference type="Rhea" id="RHEA:64110"/>
    </physiologicalReaction>
</comment>
<comment type="catalytic activity">
    <reaction evidence="15">
        <text>N-(9Z-octadecenoyl)-L-asparagine + H2O = L-asparagine + (9Z)-octadecenoate</text>
        <dbReference type="Rhea" id="RHEA:64136"/>
        <dbReference type="ChEBI" id="CHEBI:15377"/>
        <dbReference type="ChEBI" id="CHEBI:30823"/>
        <dbReference type="ChEBI" id="CHEBI:58048"/>
        <dbReference type="ChEBI" id="CHEBI:149730"/>
    </reaction>
    <physiologicalReaction direction="left-to-right" evidence="15">
        <dbReference type="Rhea" id="RHEA:64137"/>
    </physiologicalReaction>
</comment>
<dbReference type="AlphaFoldDB" id="A0A3S0ZBY7"/>
<comment type="catalytic activity">
    <reaction evidence="17">
        <text>an N-acyl-L-amino acid + H2O = an L-alpha-amino acid + a carboxylate</text>
        <dbReference type="Rhea" id="RHEA:15565"/>
        <dbReference type="ChEBI" id="CHEBI:15377"/>
        <dbReference type="ChEBI" id="CHEBI:29067"/>
        <dbReference type="ChEBI" id="CHEBI:59869"/>
        <dbReference type="ChEBI" id="CHEBI:59874"/>
        <dbReference type="EC" id="3.5.1.14"/>
    </reaction>
    <physiologicalReaction direction="left-to-right" evidence="17">
        <dbReference type="Rhea" id="RHEA:15566"/>
    </physiologicalReaction>
    <physiologicalReaction direction="right-to-left" evidence="17">
        <dbReference type="Rhea" id="RHEA:15567"/>
    </physiologicalReaction>
</comment>
<comment type="catalytic activity">
    <reaction evidence="21">
        <text>N-(9Z-octadecenoyl)-L-leucine + H2O = L-leucine + (9Z)-octadecenoate</text>
        <dbReference type="Rhea" id="RHEA:51360"/>
        <dbReference type="ChEBI" id="CHEBI:15377"/>
        <dbReference type="ChEBI" id="CHEBI:30823"/>
        <dbReference type="ChEBI" id="CHEBI:57427"/>
        <dbReference type="ChEBI" id="CHEBI:134035"/>
    </reaction>
    <physiologicalReaction direction="left-to-right" evidence="21">
        <dbReference type="Rhea" id="RHEA:51361"/>
    </physiologicalReaction>
    <physiologicalReaction direction="right-to-left" evidence="21">
        <dbReference type="Rhea" id="RHEA:51362"/>
    </physiologicalReaction>
</comment>
<evidence type="ECO:0000256" key="15">
    <source>
        <dbReference type="ARBA" id="ARBA00048380"/>
    </source>
</evidence>
<dbReference type="Proteomes" id="UP000271974">
    <property type="component" value="Unassembled WGS sequence"/>
</dbReference>
<comment type="catalytic activity">
    <reaction evidence="11">
        <text>N-(9Z-octadecenoyl)-L-tyrosine + H2O = L-tyrosine + (9Z)-octadecenoate</text>
        <dbReference type="Rhea" id="RHEA:64184"/>
        <dbReference type="ChEBI" id="CHEBI:15377"/>
        <dbReference type="ChEBI" id="CHEBI:30823"/>
        <dbReference type="ChEBI" id="CHEBI:58315"/>
        <dbReference type="ChEBI" id="CHEBI:149734"/>
    </reaction>
    <physiologicalReaction direction="left-to-right" evidence="11">
        <dbReference type="Rhea" id="RHEA:64185"/>
    </physiologicalReaction>
</comment>
<comment type="caution">
    <text evidence="26">The sequence shown here is derived from an EMBL/GenBank/DDBJ whole genome shotgun (WGS) entry which is preliminary data.</text>
</comment>
<dbReference type="OrthoDB" id="3064516at2759"/>
<evidence type="ECO:0000256" key="10">
    <source>
        <dbReference type="ARBA" id="ARBA00047723"/>
    </source>
</evidence>
<dbReference type="Pfam" id="PF01546">
    <property type="entry name" value="Peptidase_M20"/>
    <property type="match status" value="1"/>
</dbReference>
<dbReference type="Gene3D" id="3.30.70.360">
    <property type="match status" value="1"/>
</dbReference>
<evidence type="ECO:0000256" key="23">
    <source>
        <dbReference type="ARBA" id="ARBA00048879"/>
    </source>
</evidence>
<reference evidence="26 27" key="1">
    <citation type="submission" date="2019-01" db="EMBL/GenBank/DDBJ databases">
        <title>A draft genome assembly of the solar-powered sea slug Elysia chlorotica.</title>
        <authorList>
            <person name="Cai H."/>
            <person name="Li Q."/>
            <person name="Fang X."/>
            <person name="Li J."/>
            <person name="Curtis N.E."/>
            <person name="Altenburger A."/>
            <person name="Shibata T."/>
            <person name="Feng M."/>
            <person name="Maeda T."/>
            <person name="Schwartz J.A."/>
            <person name="Shigenobu S."/>
            <person name="Lundholm N."/>
            <person name="Nishiyama T."/>
            <person name="Yang H."/>
            <person name="Hasebe M."/>
            <person name="Li S."/>
            <person name="Pierce S.K."/>
            <person name="Wang J."/>
        </authorList>
    </citation>
    <scope>NUCLEOTIDE SEQUENCE [LARGE SCALE GENOMIC DNA]</scope>
    <source>
        <strain evidence="26">EC2010</strain>
        <tissue evidence="26">Whole organism of an adult</tissue>
    </source>
</reference>
<dbReference type="GO" id="GO:0004046">
    <property type="term" value="F:aminoacylase activity"/>
    <property type="evidence" value="ECO:0007669"/>
    <property type="project" value="UniProtKB-EC"/>
</dbReference>